<evidence type="ECO:0000313" key="14">
    <source>
        <dbReference type="Proteomes" id="UP000663829"/>
    </source>
</evidence>
<feature type="repeat" description="TPR" evidence="9">
    <location>
        <begin position="332"/>
        <end position="365"/>
    </location>
</feature>
<keyword evidence="4" id="KW-0067">ATP-binding</keyword>
<dbReference type="PANTHER" id="PTHR30612">
    <property type="entry name" value="SECA INNER MEMBRANE COMPONENT OF SEC PROTEIN SECRETION SYSTEM"/>
    <property type="match status" value="1"/>
</dbReference>
<evidence type="ECO:0000259" key="10">
    <source>
        <dbReference type="PROSITE" id="PS51194"/>
    </source>
</evidence>
<dbReference type="PANTHER" id="PTHR30612:SF0">
    <property type="entry name" value="CHLOROPLAST PROTEIN-TRANSPORTING ATPASE"/>
    <property type="match status" value="1"/>
</dbReference>
<evidence type="ECO:0000313" key="13">
    <source>
        <dbReference type="EMBL" id="CAF4253280.1"/>
    </source>
</evidence>
<keyword evidence="8" id="KW-0472">Membrane</keyword>
<dbReference type="PROSITE" id="PS51194">
    <property type="entry name" value="HELICASE_CTER"/>
    <property type="match status" value="1"/>
</dbReference>
<dbReference type="GO" id="GO:0006886">
    <property type="term" value="P:intracellular protein transport"/>
    <property type="evidence" value="ECO:0007669"/>
    <property type="project" value="InterPro"/>
</dbReference>
<proteinExistence type="predicted"/>
<dbReference type="InterPro" id="IPR014018">
    <property type="entry name" value="SecA_motor_DEAD"/>
</dbReference>
<keyword evidence="6" id="KW-1278">Translocase</keyword>
<dbReference type="InterPro" id="IPR019734">
    <property type="entry name" value="TPR_rpt"/>
</dbReference>
<evidence type="ECO:0000256" key="6">
    <source>
        <dbReference type="ARBA" id="ARBA00022967"/>
    </source>
</evidence>
<gene>
    <name evidence="12" type="ORF">GPM918_LOCUS31748</name>
    <name evidence="13" type="ORF">SRO942_LOCUS32398</name>
</gene>
<keyword evidence="1" id="KW-0813">Transport</keyword>
<dbReference type="Pfam" id="PF21090">
    <property type="entry name" value="P-loop_SecA"/>
    <property type="match status" value="1"/>
</dbReference>
<reference evidence="12" key="1">
    <citation type="submission" date="2021-02" db="EMBL/GenBank/DDBJ databases">
        <authorList>
            <person name="Nowell W R."/>
        </authorList>
    </citation>
    <scope>NUCLEOTIDE SEQUENCE</scope>
</reference>
<dbReference type="Proteomes" id="UP000663829">
    <property type="component" value="Unassembled WGS sequence"/>
</dbReference>
<dbReference type="InterPro" id="IPR044722">
    <property type="entry name" value="SecA_SF2_C"/>
</dbReference>
<dbReference type="OrthoDB" id="7553586at2759"/>
<keyword evidence="2" id="KW-0963">Cytoplasm</keyword>
<evidence type="ECO:0000256" key="4">
    <source>
        <dbReference type="ARBA" id="ARBA00022840"/>
    </source>
</evidence>
<evidence type="ECO:0000256" key="5">
    <source>
        <dbReference type="ARBA" id="ARBA00022927"/>
    </source>
</evidence>
<dbReference type="Proteomes" id="UP000681722">
    <property type="component" value="Unassembled WGS sequence"/>
</dbReference>
<dbReference type="Gene3D" id="3.90.1440.10">
    <property type="entry name" value="SecA, preprotein cross-linking domain"/>
    <property type="match status" value="1"/>
</dbReference>
<evidence type="ECO:0000313" key="12">
    <source>
        <dbReference type="EMBL" id="CAF1368755.1"/>
    </source>
</evidence>
<evidence type="ECO:0000256" key="2">
    <source>
        <dbReference type="ARBA" id="ARBA00022490"/>
    </source>
</evidence>
<accession>A0A815IHC8</accession>
<dbReference type="GO" id="GO:0005524">
    <property type="term" value="F:ATP binding"/>
    <property type="evidence" value="ECO:0007669"/>
    <property type="project" value="UniProtKB-KW"/>
</dbReference>
<evidence type="ECO:0000256" key="9">
    <source>
        <dbReference type="PROSITE-ProRule" id="PRU00339"/>
    </source>
</evidence>
<dbReference type="Gene3D" id="1.25.40.10">
    <property type="entry name" value="Tetratricopeptide repeat domain"/>
    <property type="match status" value="1"/>
</dbReference>
<feature type="domain" description="SecA family profile" evidence="11">
    <location>
        <begin position="1"/>
        <end position="246"/>
    </location>
</feature>
<sequence length="724" mass="81504">MHWNNGLHQFLQIKHGAKISAESLTTNFISNVTYFKRYGLNIYGLTGTLGSIKAQELLNNTYNVDCVTIPPFRQKQYIELTAIITNNEDDWYTQIVESSINKLINGRGVLVITKYIKEVDEIKNRLITFGYDRSKIKIYRTETDSKIIEEELKPGEIIIATNIAGRGTDIRAEKIEINGGLHVCVTFLPPNERVEQQNVGRTSRTGNKGTGQFILFEKRENNFNELKEIGNMQEENGIAKAKKEIERVTIKDCIFAEFCKLLDEIDNGTDDEKNNAHIKIKIRAVEDRFGIWLKIEEINMIEKTKQEILDEFEKFKQQILDDKKQNKLIKNPYFYVLTGNKLLNEKKHKQAIDEYTKAIEMDKNFQANAYYNRGYAKLAEYGCNTKKYKQEIDGAINDFKQAKEIIEEFELMLNIIQKASDSEALSEQVRHKLALFGTQKNTIDMAIGTGSINKEIEELENYKKRKDIPAETKETIDKQIKMIKEIKEIGIIGKAKKLERNLEIEFLDIEKSLPEDEDFKLYKDEIQEYKNNGFRGNFKIKEIKPIDWSSVVGVALLGIAQIVAGGALAVFTLGAGSSFAMDLISEGVGDLIIAVKDGIINRDFSWASYGIQKAISLTVSIVCAGLGAIKDAAKTAVAGVKQAATIVTGTAKTVVTTTVKAGWKLAAKAMGTSLAKGVAKELVTQLVDYGVNKALMPCIEEEVMKRIEVPIQNALIANPIVEKM</sequence>
<dbReference type="PROSITE" id="PS50005">
    <property type="entry name" value="TPR"/>
    <property type="match status" value="1"/>
</dbReference>
<evidence type="ECO:0000256" key="7">
    <source>
        <dbReference type="ARBA" id="ARBA00023010"/>
    </source>
</evidence>
<dbReference type="InterPro" id="IPR011990">
    <property type="entry name" value="TPR-like_helical_dom_sf"/>
</dbReference>
<dbReference type="InterPro" id="IPR027417">
    <property type="entry name" value="P-loop_NTPase"/>
</dbReference>
<protein>
    <submittedName>
        <fullName evidence="12">Uncharacterized protein</fullName>
    </submittedName>
</protein>
<keyword evidence="7" id="KW-0811">Translocation</keyword>
<dbReference type="PROSITE" id="PS51196">
    <property type="entry name" value="SECA_MOTOR_DEAD"/>
    <property type="match status" value="1"/>
</dbReference>
<dbReference type="InterPro" id="IPR001650">
    <property type="entry name" value="Helicase_C-like"/>
</dbReference>
<name>A0A815IHC8_9BILA</name>
<organism evidence="12 14">
    <name type="scientific">Didymodactylos carnosus</name>
    <dbReference type="NCBI Taxonomy" id="1234261"/>
    <lineage>
        <taxon>Eukaryota</taxon>
        <taxon>Metazoa</taxon>
        <taxon>Spiralia</taxon>
        <taxon>Gnathifera</taxon>
        <taxon>Rotifera</taxon>
        <taxon>Eurotatoria</taxon>
        <taxon>Bdelloidea</taxon>
        <taxon>Philodinida</taxon>
        <taxon>Philodinidae</taxon>
        <taxon>Didymodactylos</taxon>
    </lineage>
</organism>
<evidence type="ECO:0000256" key="3">
    <source>
        <dbReference type="ARBA" id="ARBA00022741"/>
    </source>
</evidence>
<evidence type="ECO:0000256" key="8">
    <source>
        <dbReference type="ARBA" id="ARBA00023136"/>
    </source>
</evidence>
<evidence type="ECO:0000256" key="1">
    <source>
        <dbReference type="ARBA" id="ARBA00022448"/>
    </source>
</evidence>
<evidence type="ECO:0000259" key="11">
    <source>
        <dbReference type="PROSITE" id="PS51196"/>
    </source>
</evidence>
<dbReference type="AlphaFoldDB" id="A0A815IHC8"/>
<dbReference type="InterPro" id="IPR000185">
    <property type="entry name" value="SecA"/>
</dbReference>
<dbReference type="EMBL" id="CAJOBC010074295">
    <property type="protein sequence ID" value="CAF4253280.1"/>
    <property type="molecule type" value="Genomic_DNA"/>
</dbReference>
<feature type="domain" description="Helicase C-terminal" evidence="10">
    <location>
        <begin position="87"/>
        <end position="246"/>
    </location>
</feature>
<dbReference type="GO" id="GO:0006605">
    <property type="term" value="P:protein targeting"/>
    <property type="evidence" value="ECO:0007669"/>
    <property type="project" value="InterPro"/>
</dbReference>
<dbReference type="SUPFAM" id="SSF48452">
    <property type="entry name" value="TPR-like"/>
    <property type="match status" value="1"/>
</dbReference>
<keyword evidence="14" id="KW-1185">Reference proteome</keyword>
<dbReference type="EMBL" id="CAJNOQ010015801">
    <property type="protein sequence ID" value="CAF1368755.1"/>
    <property type="molecule type" value="Genomic_DNA"/>
</dbReference>
<dbReference type="Gene3D" id="3.40.50.300">
    <property type="entry name" value="P-loop containing nucleotide triphosphate hydrolases"/>
    <property type="match status" value="2"/>
</dbReference>
<keyword evidence="5" id="KW-0653">Protein transport</keyword>
<keyword evidence="9" id="KW-0802">TPR repeat</keyword>
<keyword evidence="3" id="KW-0547">Nucleotide-binding</keyword>
<comment type="caution">
    <text evidence="12">The sequence shown here is derived from an EMBL/GenBank/DDBJ whole genome shotgun (WGS) entry which is preliminary data.</text>
</comment>
<dbReference type="SUPFAM" id="SSF52540">
    <property type="entry name" value="P-loop containing nucleoside triphosphate hydrolases"/>
    <property type="match status" value="1"/>
</dbReference>